<protein>
    <submittedName>
        <fullName evidence="1">Uncharacterized protein</fullName>
    </submittedName>
</protein>
<gene>
    <name evidence="1" type="ORF">B1400_1366</name>
</gene>
<name>A0A2A2EIM0_9BIFI</name>
<keyword evidence="2" id="KW-1185">Reference proteome</keyword>
<evidence type="ECO:0000313" key="1">
    <source>
        <dbReference type="EMBL" id="PAU68748.1"/>
    </source>
</evidence>
<accession>A0A2A2EIM0</accession>
<sequence length="83" mass="9241">MPVPEWWRKDRDLPELTVRHLNHLLYGSGKSPVKAKTHENGNTVAVTCTDMAGSPNGLNFLKTGAYSESCEPRNKSASMAWRV</sequence>
<dbReference type="Proteomes" id="UP000217986">
    <property type="component" value="Unassembled WGS sequence"/>
</dbReference>
<proteinExistence type="predicted"/>
<comment type="caution">
    <text evidence="1">The sequence shown here is derived from an EMBL/GenBank/DDBJ whole genome shotgun (WGS) entry which is preliminary data.</text>
</comment>
<dbReference type="EMBL" id="MVOG01000027">
    <property type="protein sequence ID" value="PAU68748.1"/>
    <property type="molecule type" value="Genomic_DNA"/>
</dbReference>
<organism evidence="1 2">
    <name type="scientific">Bifidobacterium italicum</name>
    <dbReference type="NCBI Taxonomy" id="1960968"/>
    <lineage>
        <taxon>Bacteria</taxon>
        <taxon>Bacillati</taxon>
        <taxon>Actinomycetota</taxon>
        <taxon>Actinomycetes</taxon>
        <taxon>Bifidobacteriales</taxon>
        <taxon>Bifidobacteriaceae</taxon>
        <taxon>Bifidobacterium</taxon>
    </lineage>
</organism>
<evidence type="ECO:0000313" key="2">
    <source>
        <dbReference type="Proteomes" id="UP000217986"/>
    </source>
</evidence>
<dbReference type="AlphaFoldDB" id="A0A2A2EIM0"/>
<reference evidence="1 2" key="1">
    <citation type="journal article" date="2017" name="ISME J.">
        <title>Unveiling bifidobacterial biogeography across the mammalian branch of the tree of life.</title>
        <authorList>
            <person name="Milani C."/>
            <person name="Mangifesta M."/>
            <person name="Mancabelli L."/>
            <person name="Lugli G.A."/>
            <person name="James K."/>
            <person name="Duranti S."/>
            <person name="Turroni F."/>
            <person name="Ferrario C."/>
            <person name="Ossiprandi M.C."/>
            <person name="van Sinderen D."/>
            <person name="Ventura M."/>
        </authorList>
    </citation>
    <scope>NUCLEOTIDE SEQUENCE [LARGE SCALE GENOMIC DNA]</scope>
    <source>
        <strain evidence="1 2">70</strain>
    </source>
</reference>